<dbReference type="GO" id="GO:0046872">
    <property type="term" value="F:metal ion binding"/>
    <property type="evidence" value="ECO:0007669"/>
    <property type="project" value="UniProtKB-KW"/>
</dbReference>
<protein>
    <recommendedName>
        <fullName evidence="14">Cytochrome b561 bacterial/Ni-hydrogenase domain-containing protein</fullName>
    </recommendedName>
</protein>
<dbReference type="RefSeq" id="WP_065788802.1">
    <property type="nucleotide sequence ID" value="NZ_MAUJ01000001.1"/>
</dbReference>
<gene>
    <name evidence="15" type="ORF">A7985_02240</name>
</gene>
<comment type="subcellular location">
    <subcellularLocation>
        <location evidence="2">Cell membrane</location>
        <topology evidence="2">Multi-pass membrane protein</topology>
    </subcellularLocation>
</comment>
<keyword evidence="3" id="KW-0813">Transport</keyword>
<feature type="transmembrane region" description="Helical" evidence="13">
    <location>
        <begin position="97"/>
        <end position="124"/>
    </location>
</feature>
<keyword evidence="5" id="KW-0349">Heme</keyword>
<evidence type="ECO:0000313" key="15">
    <source>
        <dbReference type="EMBL" id="OCQ22798.1"/>
    </source>
</evidence>
<feature type="transmembrane region" description="Helical" evidence="13">
    <location>
        <begin position="144"/>
        <end position="166"/>
    </location>
</feature>
<evidence type="ECO:0000256" key="8">
    <source>
        <dbReference type="ARBA" id="ARBA00022982"/>
    </source>
</evidence>
<evidence type="ECO:0000256" key="4">
    <source>
        <dbReference type="ARBA" id="ARBA00022475"/>
    </source>
</evidence>
<accession>A0A1C0TU11</accession>
<evidence type="ECO:0000256" key="1">
    <source>
        <dbReference type="ARBA" id="ARBA00001970"/>
    </source>
</evidence>
<dbReference type="Proteomes" id="UP000093366">
    <property type="component" value="Unassembled WGS sequence"/>
</dbReference>
<dbReference type="InterPro" id="IPR011577">
    <property type="entry name" value="Cyt_b561_bac/Ni-Hgenase"/>
</dbReference>
<comment type="similarity">
    <text evidence="12">Belongs to the cytochrome b561 family.</text>
</comment>
<feature type="domain" description="Cytochrome b561 bacterial/Ni-hydrogenase" evidence="14">
    <location>
        <begin position="9"/>
        <end position="167"/>
    </location>
</feature>
<dbReference type="GO" id="GO:0022904">
    <property type="term" value="P:respiratory electron transport chain"/>
    <property type="evidence" value="ECO:0007669"/>
    <property type="project" value="InterPro"/>
</dbReference>
<evidence type="ECO:0000259" key="14">
    <source>
        <dbReference type="Pfam" id="PF01292"/>
    </source>
</evidence>
<dbReference type="GO" id="GO:0020037">
    <property type="term" value="F:heme binding"/>
    <property type="evidence" value="ECO:0007669"/>
    <property type="project" value="TreeGrafter"/>
</dbReference>
<evidence type="ECO:0000256" key="3">
    <source>
        <dbReference type="ARBA" id="ARBA00022448"/>
    </source>
</evidence>
<name>A0A1C0TU11_9GAMM</name>
<dbReference type="PANTHER" id="PTHR30529">
    <property type="entry name" value="CYTOCHROME B561"/>
    <property type="match status" value="1"/>
</dbReference>
<comment type="cofactor">
    <cofactor evidence="1">
        <name>heme b</name>
        <dbReference type="ChEBI" id="CHEBI:60344"/>
    </cofactor>
</comment>
<evidence type="ECO:0000256" key="11">
    <source>
        <dbReference type="ARBA" id="ARBA00023136"/>
    </source>
</evidence>
<dbReference type="SUPFAM" id="SSF81342">
    <property type="entry name" value="Transmembrane di-heme cytochromes"/>
    <property type="match status" value="1"/>
</dbReference>
<dbReference type="PANTHER" id="PTHR30529:SF1">
    <property type="entry name" value="CYTOCHROME B561 HOMOLOG 2"/>
    <property type="match status" value="1"/>
</dbReference>
<keyword evidence="8" id="KW-0249">Electron transport</keyword>
<feature type="transmembrane region" description="Helical" evidence="13">
    <location>
        <begin position="49"/>
        <end position="69"/>
    </location>
</feature>
<evidence type="ECO:0000313" key="16">
    <source>
        <dbReference type="Proteomes" id="UP000093366"/>
    </source>
</evidence>
<dbReference type="GO" id="GO:0009055">
    <property type="term" value="F:electron transfer activity"/>
    <property type="evidence" value="ECO:0007669"/>
    <property type="project" value="InterPro"/>
</dbReference>
<evidence type="ECO:0000256" key="12">
    <source>
        <dbReference type="ARBA" id="ARBA00037975"/>
    </source>
</evidence>
<evidence type="ECO:0000256" key="10">
    <source>
        <dbReference type="ARBA" id="ARBA00023004"/>
    </source>
</evidence>
<keyword evidence="10" id="KW-0408">Iron</keyword>
<evidence type="ECO:0000256" key="5">
    <source>
        <dbReference type="ARBA" id="ARBA00022617"/>
    </source>
</evidence>
<evidence type="ECO:0000256" key="2">
    <source>
        <dbReference type="ARBA" id="ARBA00004651"/>
    </source>
</evidence>
<dbReference type="AlphaFoldDB" id="A0A1C0TU11"/>
<keyword evidence="4" id="KW-1003">Cell membrane</keyword>
<evidence type="ECO:0000256" key="7">
    <source>
        <dbReference type="ARBA" id="ARBA00022723"/>
    </source>
</evidence>
<proteinExistence type="inferred from homology"/>
<dbReference type="Pfam" id="PF01292">
    <property type="entry name" value="Ni_hydr_CYTB"/>
    <property type="match status" value="1"/>
</dbReference>
<feature type="transmembrane region" description="Helical" evidence="13">
    <location>
        <begin position="12"/>
        <end position="29"/>
    </location>
</feature>
<dbReference type="GO" id="GO:0005886">
    <property type="term" value="C:plasma membrane"/>
    <property type="evidence" value="ECO:0007669"/>
    <property type="project" value="UniProtKB-SubCell"/>
</dbReference>
<dbReference type="OrthoDB" id="5766133at2"/>
<dbReference type="InterPro" id="IPR052168">
    <property type="entry name" value="Cytochrome_b561_oxidase"/>
</dbReference>
<evidence type="ECO:0000256" key="9">
    <source>
        <dbReference type="ARBA" id="ARBA00022989"/>
    </source>
</evidence>
<sequence length="168" mass="19432">MANKHYIVDRSLHWFAAFLILFILMNMGAQIHTINYQIKGQILHRQDAIQTHALMAMGVFTLIILRFIWEKLFIAKLKRQPIQGECHKWFVQTIHACFYLILTGLVLTGLGMAVNADVVIHLFGVQVSDVAESDGRFYAKMLAIHLQLITLLWWLIMLHFAGVIYARR</sequence>
<keyword evidence="11 13" id="KW-0472">Membrane</keyword>
<evidence type="ECO:0000256" key="6">
    <source>
        <dbReference type="ARBA" id="ARBA00022692"/>
    </source>
</evidence>
<evidence type="ECO:0000256" key="13">
    <source>
        <dbReference type="SAM" id="Phobius"/>
    </source>
</evidence>
<comment type="caution">
    <text evidence="15">The sequence shown here is derived from an EMBL/GenBank/DDBJ whole genome shotgun (WGS) entry which is preliminary data.</text>
</comment>
<keyword evidence="9 13" id="KW-1133">Transmembrane helix</keyword>
<dbReference type="EMBL" id="MAUJ01000001">
    <property type="protein sequence ID" value="OCQ22798.1"/>
    <property type="molecule type" value="Genomic_DNA"/>
</dbReference>
<reference evidence="16" key="1">
    <citation type="submission" date="2016-07" db="EMBL/GenBank/DDBJ databases">
        <authorList>
            <person name="Florea S."/>
            <person name="Webb J.S."/>
            <person name="Jaromczyk J."/>
            <person name="Schardl C.L."/>
        </authorList>
    </citation>
    <scope>NUCLEOTIDE SEQUENCE [LARGE SCALE GENOMIC DNA]</scope>
    <source>
        <strain evidence="16">IPB1</strain>
    </source>
</reference>
<keyword evidence="6 13" id="KW-0812">Transmembrane</keyword>
<keyword evidence="7" id="KW-0479">Metal-binding</keyword>
<organism evidence="15 16">
    <name type="scientific">Pseudoalteromonas luteoviolacea</name>
    <dbReference type="NCBI Taxonomy" id="43657"/>
    <lineage>
        <taxon>Bacteria</taxon>
        <taxon>Pseudomonadati</taxon>
        <taxon>Pseudomonadota</taxon>
        <taxon>Gammaproteobacteria</taxon>
        <taxon>Alteromonadales</taxon>
        <taxon>Pseudoalteromonadaceae</taxon>
        <taxon>Pseudoalteromonas</taxon>
    </lineage>
</organism>
<dbReference type="InterPro" id="IPR016174">
    <property type="entry name" value="Di-haem_cyt_TM"/>
</dbReference>